<accession>A0AAV0XXL9</accession>
<evidence type="ECO:0000256" key="1">
    <source>
        <dbReference type="SAM" id="MobiDB-lite"/>
    </source>
</evidence>
<comment type="caution">
    <text evidence="3">The sequence shown here is derived from an EMBL/GenBank/DDBJ whole genome shotgun (WGS) entry which is preliminary data.</text>
</comment>
<feature type="transmembrane region" description="Helical" evidence="2">
    <location>
        <begin position="26"/>
        <end position="48"/>
    </location>
</feature>
<feature type="region of interest" description="Disordered" evidence="1">
    <location>
        <begin position="133"/>
        <end position="168"/>
    </location>
</feature>
<name>A0AAV0XXL9_9HEMI</name>
<evidence type="ECO:0000256" key="2">
    <source>
        <dbReference type="SAM" id="Phobius"/>
    </source>
</evidence>
<dbReference type="AlphaFoldDB" id="A0AAV0XXL9"/>
<gene>
    <name evidence="3" type="ORF">MEUPH1_LOCUS26724</name>
</gene>
<protein>
    <submittedName>
        <fullName evidence="3">Uncharacterized protein</fullName>
    </submittedName>
</protein>
<feature type="region of interest" description="Disordered" evidence="1">
    <location>
        <begin position="70"/>
        <end position="107"/>
    </location>
</feature>
<sequence length="235" mass="24809">MGDLADTIDDLICSFESDGSKTMDTLIMYLFCWALVGFAALAVGKFAYGRAALYAGRKSAAAAAARTAAASGQEPDAAADRRPAQLNHHRAAVPPTPPVARKRLGSKSGRTSAAVAGVAAGLSAVPAAAAASKAFSSEQQQAAHHLHHHHPQHQRRPPPAATGNDPDAVRWTNDVFKWLYDAAAATAGSAGEPSAVDYLLGEWTSALNEYTKKSFAEVSTYFKTYDRNLQPKSKS</sequence>
<feature type="compositionally biased region" description="Low complexity" evidence="1">
    <location>
        <begin position="133"/>
        <end position="143"/>
    </location>
</feature>
<evidence type="ECO:0000313" key="3">
    <source>
        <dbReference type="EMBL" id="CAI6372913.1"/>
    </source>
</evidence>
<keyword evidence="2" id="KW-0472">Membrane</keyword>
<proteinExistence type="predicted"/>
<keyword evidence="2" id="KW-1133">Transmembrane helix</keyword>
<reference evidence="3 4" key="1">
    <citation type="submission" date="2023-01" db="EMBL/GenBank/DDBJ databases">
        <authorList>
            <person name="Whitehead M."/>
        </authorList>
    </citation>
    <scope>NUCLEOTIDE SEQUENCE [LARGE SCALE GENOMIC DNA]</scope>
</reference>
<organism evidence="3 4">
    <name type="scientific">Macrosiphum euphorbiae</name>
    <name type="common">potato aphid</name>
    <dbReference type="NCBI Taxonomy" id="13131"/>
    <lineage>
        <taxon>Eukaryota</taxon>
        <taxon>Metazoa</taxon>
        <taxon>Ecdysozoa</taxon>
        <taxon>Arthropoda</taxon>
        <taxon>Hexapoda</taxon>
        <taxon>Insecta</taxon>
        <taxon>Pterygota</taxon>
        <taxon>Neoptera</taxon>
        <taxon>Paraneoptera</taxon>
        <taxon>Hemiptera</taxon>
        <taxon>Sternorrhyncha</taxon>
        <taxon>Aphidomorpha</taxon>
        <taxon>Aphidoidea</taxon>
        <taxon>Aphididae</taxon>
        <taxon>Macrosiphini</taxon>
        <taxon>Macrosiphum</taxon>
    </lineage>
</organism>
<keyword evidence="4" id="KW-1185">Reference proteome</keyword>
<feature type="compositionally biased region" description="Basic residues" evidence="1">
    <location>
        <begin position="144"/>
        <end position="156"/>
    </location>
</feature>
<dbReference type="EMBL" id="CARXXK010001085">
    <property type="protein sequence ID" value="CAI6372913.1"/>
    <property type="molecule type" value="Genomic_DNA"/>
</dbReference>
<dbReference type="Proteomes" id="UP001160148">
    <property type="component" value="Unassembled WGS sequence"/>
</dbReference>
<evidence type="ECO:0000313" key="4">
    <source>
        <dbReference type="Proteomes" id="UP001160148"/>
    </source>
</evidence>
<keyword evidence="2" id="KW-0812">Transmembrane</keyword>